<dbReference type="SUPFAM" id="SSF50998">
    <property type="entry name" value="Quinoprotein alcohol dehydrogenase-like"/>
    <property type="match status" value="1"/>
</dbReference>
<sequence length="395" mass="43220">MMKIFYVTVSLLLLSLTINAKEPTVKKKEAYHAQWQKIYGGKEDDIAYGIVALENGESAIVGTCKSYGAQRTDICVTRMNANGEMQWRLWLGGKKKDEGKAITRAADGSILVLGRSKSFSKNYDFDLYVAKISLGGKKIWEKTLGGVRDEYAGGIAGTDDGGMLIVGATESYSKEGDKDIYIARLSKSGALINAHTIGGSKDDAATALTRTRDGKMVLVGYRELERAGDSDFLIMQLDQNGKMRWRKHFGGEYEDILLGVTPTVDNGIVAVGSTRSYGSSQSDLTVMKIDAKGKTIWHKIYGFKYYEYGNAVATTRDGGFILVGGTNTLGKGNHSAYVLALNKAGELIWSHVYGDERKDVAHGVARMSDGSMIVVGETNSFKRAKNFYLIKLLKQ</sequence>
<reference evidence="1" key="1">
    <citation type="submission" date="2016-10" db="EMBL/GenBank/DDBJ databases">
        <authorList>
            <person name="de Groot N.N."/>
        </authorList>
    </citation>
    <scope>NUCLEOTIDE SEQUENCE</scope>
</reference>
<accession>A0A1W1BVN7</accession>
<dbReference type="EMBL" id="FPHD01000046">
    <property type="protein sequence ID" value="SFV57555.1"/>
    <property type="molecule type" value="Genomic_DNA"/>
</dbReference>
<proteinExistence type="predicted"/>
<gene>
    <name evidence="1" type="ORF">MNB_SV-8-968</name>
</gene>
<dbReference type="PANTHER" id="PTHR42754">
    <property type="entry name" value="ENDOGLUCANASE"/>
    <property type="match status" value="1"/>
</dbReference>
<dbReference type="InterPro" id="IPR015943">
    <property type="entry name" value="WD40/YVTN_repeat-like_dom_sf"/>
</dbReference>
<name>A0A1W1BVN7_9ZZZZ</name>
<dbReference type="AlphaFoldDB" id="A0A1W1BVN7"/>
<dbReference type="InterPro" id="IPR011047">
    <property type="entry name" value="Quinoprotein_ADH-like_sf"/>
</dbReference>
<dbReference type="PANTHER" id="PTHR42754:SF1">
    <property type="entry name" value="LIPOPROTEIN"/>
    <property type="match status" value="1"/>
</dbReference>
<protein>
    <submittedName>
        <fullName evidence="1">Uncharacterized protein</fullName>
    </submittedName>
</protein>
<organism evidence="1">
    <name type="scientific">hydrothermal vent metagenome</name>
    <dbReference type="NCBI Taxonomy" id="652676"/>
    <lineage>
        <taxon>unclassified sequences</taxon>
        <taxon>metagenomes</taxon>
        <taxon>ecological metagenomes</taxon>
    </lineage>
</organism>
<evidence type="ECO:0000313" key="1">
    <source>
        <dbReference type="EMBL" id="SFV57555.1"/>
    </source>
</evidence>
<dbReference type="Gene3D" id="2.130.10.10">
    <property type="entry name" value="YVTN repeat-like/Quinoprotein amine dehydrogenase"/>
    <property type="match status" value="1"/>
</dbReference>